<feature type="non-terminal residue" evidence="2">
    <location>
        <position position="1"/>
    </location>
</feature>
<dbReference type="EMBL" id="CAJNOK010017236">
    <property type="protein sequence ID" value="CAF1260150.1"/>
    <property type="molecule type" value="Genomic_DNA"/>
</dbReference>
<sequence>DTLILSRNNGHSYSFSVCNKGYDQDEFFVQDQFTFNNWIRALQQHIVDLKAWQICLEHMPRRFSQPVSSVLSAPPKANLRTKARSLDNINHTSSSIHFTIDRMTDPSCHTRL</sequence>
<gene>
    <name evidence="1" type="ORF">OVA965_LOCUS26691</name>
    <name evidence="2" type="ORF">TMI583_LOCUS27431</name>
</gene>
<dbReference type="EMBL" id="CAJOBA010038789">
    <property type="protein sequence ID" value="CAF4066809.1"/>
    <property type="molecule type" value="Genomic_DNA"/>
</dbReference>
<dbReference type="Proteomes" id="UP000682733">
    <property type="component" value="Unassembled WGS sequence"/>
</dbReference>
<evidence type="ECO:0000313" key="2">
    <source>
        <dbReference type="EMBL" id="CAF4066809.1"/>
    </source>
</evidence>
<comment type="caution">
    <text evidence="2">The sequence shown here is derived from an EMBL/GenBank/DDBJ whole genome shotgun (WGS) entry which is preliminary data.</text>
</comment>
<accession>A0A8S2PU56</accession>
<organism evidence="2 3">
    <name type="scientific">Didymodactylos carnosus</name>
    <dbReference type="NCBI Taxonomy" id="1234261"/>
    <lineage>
        <taxon>Eukaryota</taxon>
        <taxon>Metazoa</taxon>
        <taxon>Spiralia</taxon>
        <taxon>Gnathifera</taxon>
        <taxon>Rotifera</taxon>
        <taxon>Eurotatoria</taxon>
        <taxon>Bdelloidea</taxon>
        <taxon>Philodinida</taxon>
        <taxon>Philodinidae</taxon>
        <taxon>Didymodactylos</taxon>
    </lineage>
</organism>
<protein>
    <recommendedName>
        <fullName evidence="4">PH domain-containing protein</fullName>
    </recommendedName>
</protein>
<reference evidence="2" key="1">
    <citation type="submission" date="2021-02" db="EMBL/GenBank/DDBJ databases">
        <authorList>
            <person name="Nowell W R."/>
        </authorList>
    </citation>
    <scope>NUCLEOTIDE SEQUENCE</scope>
</reference>
<evidence type="ECO:0008006" key="4">
    <source>
        <dbReference type="Google" id="ProtNLM"/>
    </source>
</evidence>
<name>A0A8S2PU56_9BILA</name>
<dbReference type="Proteomes" id="UP000677228">
    <property type="component" value="Unassembled WGS sequence"/>
</dbReference>
<dbReference type="AlphaFoldDB" id="A0A8S2PU56"/>
<evidence type="ECO:0000313" key="1">
    <source>
        <dbReference type="EMBL" id="CAF1260150.1"/>
    </source>
</evidence>
<proteinExistence type="predicted"/>
<evidence type="ECO:0000313" key="3">
    <source>
        <dbReference type="Proteomes" id="UP000682733"/>
    </source>
</evidence>